<feature type="repeat" description="TPR" evidence="3">
    <location>
        <begin position="616"/>
        <end position="649"/>
    </location>
</feature>
<dbReference type="PROSITE" id="PS51996">
    <property type="entry name" value="TR_MART"/>
    <property type="match status" value="1"/>
</dbReference>
<dbReference type="Pfam" id="PF13374">
    <property type="entry name" value="TPR_10"/>
    <property type="match status" value="2"/>
</dbReference>
<evidence type="ECO:0000313" key="7">
    <source>
        <dbReference type="EMBL" id="CAF3927730.1"/>
    </source>
</evidence>
<dbReference type="EMBL" id="CAJOBH010002885">
    <property type="protein sequence ID" value="CAF3927730.1"/>
    <property type="molecule type" value="Genomic_DNA"/>
</dbReference>
<dbReference type="Proteomes" id="UP000681720">
    <property type="component" value="Unassembled WGS sequence"/>
</dbReference>
<dbReference type="Proteomes" id="UP000681967">
    <property type="component" value="Unassembled WGS sequence"/>
</dbReference>
<evidence type="ECO:0000313" key="4">
    <source>
        <dbReference type="EMBL" id="CAF1027429.1"/>
    </source>
</evidence>
<accession>A0A814IQ28</accession>
<dbReference type="Pfam" id="PF13424">
    <property type="entry name" value="TPR_12"/>
    <property type="match status" value="1"/>
</dbReference>
<protein>
    <submittedName>
        <fullName evidence="4">Uncharacterized protein</fullName>
    </submittedName>
</protein>
<sequence>MARPKPEQNTDNLILETYSIFWLDASVDNKENVIAQKKLRGIINQVRTFADPEEFLQRVNLIQQGDLTILIVSGQLGRIVVPEMQNLEQVCSIYIYCGNKKAHLGWSQSYSKVKAVCTKLDELIDVIRVDQKRRGRNEEPIAMDILDRSSTELNGDFLHSQLLIDVLIKMKPNEQDQKELIELSEKEYEGNEVELKLVKEFQKEYTLDRAIWWYTRESFVYRLLNKALRVRNIEMIFLMRNVIRDVYEQLRTNQCEKPVTVYRGQIMSGDEIKQFRKSVGSIISLNSFLSTSLKRKVAEGFLRQSMGSCNTSNSVGVIFKIEADPSVICDSEGDNRRPFSQIDGLSYYGGSEAEILFMVGSIFRLEHISEDKLAADAKIWMIHMRLCGDGENDLKELYNHMKNQGNDSEETNLMSLGLMMWNMGEFDLAEKYLLRRLSELLPNDPSIGGLYRSLGMVANEKGDFDSSLEWHEKSLKVTTRTTPSDYITIGNIHNSIGVVHETKDDHDQALESYNRAVSLFKEADDEKHPDLAMFYNNIGNIYQRKNKYFESLEFYEKSLAIKETHLPADHPDFSVSYNNIGSVHYYLNHYDLALEYYDRSVKIKLKTLPAEHPSIANTYENMGLVYENKDQLEEALKLFKKSQIIYEAALPVNHPQILKVRNDAGRVEDLIKRNK</sequence>
<dbReference type="InterPro" id="IPR011990">
    <property type="entry name" value="TPR-like_helical_dom_sf"/>
</dbReference>
<dbReference type="Gene3D" id="1.25.40.10">
    <property type="entry name" value="Tetratricopeptide repeat domain"/>
    <property type="match status" value="2"/>
</dbReference>
<organism evidence="4 8">
    <name type="scientific">Rotaria magnacalcarata</name>
    <dbReference type="NCBI Taxonomy" id="392030"/>
    <lineage>
        <taxon>Eukaryota</taxon>
        <taxon>Metazoa</taxon>
        <taxon>Spiralia</taxon>
        <taxon>Gnathifera</taxon>
        <taxon>Rotifera</taxon>
        <taxon>Eurotatoria</taxon>
        <taxon>Bdelloidea</taxon>
        <taxon>Philodinida</taxon>
        <taxon>Philodinidae</taxon>
        <taxon>Rotaria</taxon>
    </lineage>
</organism>
<dbReference type="AlphaFoldDB" id="A0A814IQ28"/>
<dbReference type="SUPFAM" id="SSF81901">
    <property type="entry name" value="HCP-like"/>
    <property type="match status" value="1"/>
</dbReference>
<dbReference type="PANTHER" id="PTHR45641">
    <property type="entry name" value="TETRATRICOPEPTIDE REPEAT PROTEIN (AFU_ORTHOLOGUE AFUA_6G03870)"/>
    <property type="match status" value="1"/>
</dbReference>
<evidence type="ECO:0000256" key="1">
    <source>
        <dbReference type="ARBA" id="ARBA00022737"/>
    </source>
</evidence>
<dbReference type="OrthoDB" id="2017782at2759"/>
<keyword evidence="2 3" id="KW-0802">TPR repeat</keyword>
<evidence type="ECO:0000313" key="6">
    <source>
        <dbReference type="EMBL" id="CAF3914072.1"/>
    </source>
</evidence>
<dbReference type="SUPFAM" id="SSF56399">
    <property type="entry name" value="ADP-ribosylation"/>
    <property type="match status" value="1"/>
</dbReference>
<feature type="repeat" description="TPR" evidence="3">
    <location>
        <begin position="490"/>
        <end position="523"/>
    </location>
</feature>
<reference evidence="4" key="1">
    <citation type="submission" date="2021-02" db="EMBL/GenBank/DDBJ databases">
        <authorList>
            <person name="Nowell W R."/>
        </authorList>
    </citation>
    <scope>NUCLEOTIDE SEQUENCE</scope>
</reference>
<proteinExistence type="predicted"/>
<name>A0A814IQ28_9BILA</name>
<comment type="caution">
    <text evidence="4">The sequence shown here is derived from an EMBL/GenBank/DDBJ whole genome shotgun (WGS) entry which is preliminary data.</text>
</comment>
<dbReference type="EMBL" id="CAJOBJ010002168">
    <property type="protein sequence ID" value="CAF3914072.1"/>
    <property type="molecule type" value="Genomic_DNA"/>
</dbReference>
<dbReference type="Gene3D" id="3.90.176.10">
    <property type="entry name" value="Toxin ADP-ribosyltransferase, Chain A, domain 1"/>
    <property type="match status" value="1"/>
</dbReference>
<evidence type="ECO:0000256" key="3">
    <source>
        <dbReference type="PROSITE-ProRule" id="PRU00339"/>
    </source>
</evidence>
<dbReference type="EMBL" id="CAJNOV010000542">
    <property type="protein sequence ID" value="CAF1027429.1"/>
    <property type="molecule type" value="Genomic_DNA"/>
</dbReference>
<dbReference type="Proteomes" id="UP000663855">
    <property type="component" value="Unassembled WGS sequence"/>
</dbReference>
<dbReference type="PROSITE" id="PS50005">
    <property type="entry name" value="TPR"/>
    <property type="match status" value="4"/>
</dbReference>
<dbReference type="InterPro" id="IPR019734">
    <property type="entry name" value="TPR_rpt"/>
</dbReference>
<dbReference type="EMBL" id="CAJNOW010002719">
    <property type="protein sequence ID" value="CAF1361823.1"/>
    <property type="molecule type" value="Genomic_DNA"/>
</dbReference>
<evidence type="ECO:0000256" key="2">
    <source>
        <dbReference type="ARBA" id="ARBA00022803"/>
    </source>
</evidence>
<evidence type="ECO:0000313" key="5">
    <source>
        <dbReference type="EMBL" id="CAF1361823.1"/>
    </source>
</evidence>
<dbReference type="PANTHER" id="PTHR45641:SF1">
    <property type="entry name" value="AAA+ ATPASE DOMAIN-CONTAINING PROTEIN"/>
    <property type="match status" value="1"/>
</dbReference>
<dbReference type="Proteomes" id="UP000663834">
    <property type="component" value="Unassembled WGS sequence"/>
</dbReference>
<gene>
    <name evidence="7" type="ORF">BYL167_LOCUS9835</name>
    <name evidence="4" type="ORF">CJN711_LOCUS3625</name>
    <name evidence="6" type="ORF">GIL414_LOCUS7219</name>
    <name evidence="5" type="ORF">KQP761_LOCUS7769</name>
</gene>
<evidence type="ECO:0000313" key="8">
    <source>
        <dbReference type="Proteomes" id="UP000663855"/>
    </source>
</evidence>
<keyword evidence="1" id="KW-0677">Repeat</keyword>
<dbReference type="SMART" id="SM00028">
    <property type="entry name" value="TPR"/>
    <property type="match status" value="5"/>
</dbReference>
<feature type="repeat" description="TPR" evidence="3">
    <location>
        <begin position="532"/>
        <end position="565"/>
    </location>
</feature>
<feature type="repeat" description="TPR" evidence="3">
    <location>
        <begin position="574"/>
        <end position="607"/>
    </location>
</feature>